<feature type="region of interest" description="Disordered" evidence="1">
    <location>
        <begin position="172"/>
        <end position="191"/>
    </location>
</feature>
<sequence>KEGDMSLETREKFLEEWKKVGDNGLFGPDTPEEARIQAGNELYDARVLAYQVAEEGLGLVAHRYFHGMASVSLNFMLQLQLGDILPFLVGEHMFHEGFIAGINYGRNGEGDGTGVGDEQVAVECIGDRADLIRTREQIEGEFMPTAILAVLELQRMMRAIAEARGDMPAVLGEEPGEGFPIIPDEEERGYH</sequence>
<accession>A0A0F9H5Y7</accession>
<proteinExistence type="predicted"/>
<feature type="non-terminal residue" evidence="2">
    <location>
        <position position="1"/>
    </location>
</feature>
<gene>
    <name evidence="2" type="ORF">LCGC14_1825210</name>
</gene>
<dbReference type="AlphaFoldDB" id="A0A0F9H5Y7"/>
<comment type="caution">
    <text evidence="2">The sequence shown here is derived from an EMBL/GenBank/DDBJ whole genome shotgun (WGS) entry which is preliminary data.</text>
</comment>
<name>A0A0F9H5Y7_9ZZZZ</name>
<protein>
    <submittedName>
        <fullName evidence="2">Uncharacterized protein</fullName>
    </submittedName>
</protein>
<organism evidence="2">
    <name type="scientific">marine sediment metagenome</name>
    <dbReference type="NCBI Taxonomy" id="412755"/>
    <lineage>
        <taxon>unclassified sequences</taxon>
        <taxon>metagenomes</taxon>
        <taxon>ecological metagenomes</taxon>
    </lineage>
</organism>
<evidence type="ECO:0000256" key="1">
    <source>
        <dbReference type="SAM" id="MobiDB-lite"/>
    </source>
</evidence>
<dbReference type="EMBL" id="LAZR01017942">
    <property type="protein sequence ID" value="KKL98361.1"/>
    <property type="molecule type" value="Genomic_DNA"/>
</dbReference>
<reference evidence="2" key="1">
    <citation type="journal article" date="2015" name="Nature">
        <title>Complex archaea that bridge the gap between prokaryotes and eukaryotes.</title>
        <authorList>
            <person name="Spang A."/>
            <person name="Saw J.H."/>
            <person name="Jorgensen S.L."/>
            <person name="Zaremba-Niedzwiedzka K."/>
            <person name="Martijn J."/>
            <person name="Lind A.E."/>
            <person name="van Eijk R."/>
            <person name="Schleper C."/>
            <person name="Guy L."/>
            <person name="Ettema T.J."/>
        </authorList>
    </citation>
    <scope>NUCLEOTIDE SEQUENCE</scope>
</reference>
<evidence type="ECO:0000313" key="2">
    <source>
        <dbReference type="EMBL" id="KKL98361.1"/>
    </source>
</evidence>